<dbReference type="InterPro" id="IPR050513">
    <property type="entry name" value="RavA_ATPases"/>
</dbReference>
<protein>
    <submittedName>
        <fullName evidence="2">MoxR-like ATPase</fullName>
    </submittedName>
</protein>
<dbReference type="PANTHER" id="PTHR32204:SF0">
    <property type="entry name" value="ATPASE RAVA"/>
    <property type="match status" value="1"/>
</dbReference>
<accession>A0A2M9A727</accession>
<evidence type="ECO:0000313" key="2">
    <source>
        <dbReference type="EMBL" id="PJJ41458.1"/>
    </source>
</evidence>
<keyword evidence="3" id="KW-1185">Reference proteome</keyword>
<evidence type="ECO:0000313" key="3">
    <source>
        <dbReference type="Proteomes" id="UP000231134"/>
    </source>
</evidence>
<dbReference type="Pfam" id="PF17868">
    <property type="entry name" value="AAA_lid_8"/>
    <property type="match status" value="1"/>
</dbReference>
<dbReference type="OrthoDB" id="9764795at2"/>
<sequence length="493" mass="54878">MTLAERIQKLLSEAEQGLVERESILRLLYLAVLTRQPTYLYGRAGSGKRSVLQHMLAGFKDLDVQTYGCRSFNLPTKPANIAIFTSFDSGFPPMTNAISAVIGENLANEIILSGRLRPDSSLSQAGIADSIHLVLTFPDTVPPSALKDLLSDAGDPSNYSISEDLKISQAEVEKWACEIEKIPISDDSLFILKAIAAECERSNIYISARRWRGLAKMARAQAFFAGRSETSVADMLFLSEDLWGKRTTNEAIAKGFANGINEFLNAYAPDPENLRKTSQDLLVTAEHFKNSNGNRYKTTTINGEEYISYSITVFNEPITLYAPLSRIGTNEDFHPLNALHHVETRAKCNYMGGDVCKISIDSKAKRNGMRASSIMQNSQSNSSNLAPVFEDYAKLPSEIIQTNDPEIIERNKVGLQNAHEKLYDVITQAVQSLKSLKALYTKCSDYQNDPFLPMRPYKIFMDLILKRYKSLSSFSKELQQYEAAIAQASTGIQ</sequence>
<dbReference type="RefSeq" id="WP_100425422.1">
    <property type="nucleotide sequence ID" value="NZ_JAXFBG010000080.1"/>
</dbReference>
<dbReference type="Gene3D" id="3.40.50.300">
    <property type="entry name" value="P-loop containing nucleotide triphosphate hydrolases"/>
    <property type="match status" value="1"/>
</dbReference>
<dbReference type="AlphaFoldDB" id="A0A2M9A727"/>
<evidence type="ECO:0000259" key="1">
    <source>
        <dbReference type="Pfam" id="PF17868"/>
    </source>
</evidence>
<dbReference type="PANTHER" id="PTHR32204">
    <property type="entry name" value="ATPASE RAVA"/>
    <property type="match status" value="1"/>
</dbReference>
<comment type="caution">
    <text evidence="2">The sequence shown here is derived from an EMBL/GenBank/DDBJ whole genome shotgun (WGS) entry which is preliminary data.</text>
</comment>
<proteinExistence type="predicted"/>
<dbReference type="InterPro" id="IPR041538">
    <property type="entry name" value="RavA-like_AAA_lid"/>
</dbReference>
<dbReference type="EMBL" id="PGEX01000001">
    <property type="protein sequence ID" value="PJJ41458.1"/>
    <property type="molecule type" value="Genomic_DNA"/>
</dbReference>
<dbReference type="Proteomes" id="UP000231134">
    <property type="component" value="Unassembled WGS sequence"/>
</dbReference>
<organism evidence="2 3">
    <name type="scientific">Hallerella succinigenes</name>
    <dbReference type="NCBI Taxonomy" id="1896222"/>
    <lineage>
        <taxon>Bacteria</taxon>
        <taxon>Pseudomonadati</taxon>
        <taxon>Fibrobacterota</taxon>
        <taxon>Fibrobacteria</taxon>
        <taxon>Fibrobacterales</taxon>
        <taxon>Fibrobacteraceae</taxon>
        <taxon>Hallerella</taxon>
    </lineage>
</organism>
<gene>
    <name evidence="2" type="ORF">BGX16_1430</name>
</gene>
<feature type="domain" description="ATPase RavA-like AAA lid" evidence="1">
    <location>
        <begin position="191"/>
        <end position="254"/>
    </location>
</feature>
<reference evidence="2 3" key="1">
    <citation type="submission" date="2017-11" db="EMBL/GenBank/DDBJ databases">
        <title>Animal gut microbial communities from fecal samples from Wisconsin, USA.</title>
        <authorList>
            <person name="Neumann A."/>
        </authorList>
    </citation>
    <scope>NUCLEOTIDE SEQUENCE [LARGE SCALE GENOMIC DNA]</scope>
    <source>
        <strain evidence="2 3">UWS3</strain>
    </source>
</reference>
<dbReference type="InterPro" id="IPR027417">
    <property type="entry name" value="P-loop_NTPase"/>
</dbReference>
<name>A0A2M9A727_9BACT</name>